<gene>
    <name evidence="2" type="ORF">BOKJ2_LOCUS4717</name>
</gene>
<dbReference type="EMBL" id="CAJFDH010000002">
    <property type="protein sequence ID" value="CAD5212916.1"/>
    <property type="molecule type" value="Genomic_DNA"/>
</dbReference>
<comment type="caution">
    <text evidence="2">The sequence shown here is derived from an EMBL/GenBank/DDBJ whole genome shotgun (WGS) entry which is preliminary data.</text>
</comment>
<dbReference type="Proteomes" id="UP000783686">
    <property type="component" value="Unassembled WGS sequence"/>
</dbReference>
<reference evidence="2" key="1">
    <citation type="submission" date="2020-09" db="EMBL/GenBank/DDBJ databases">
        <authorList>
            <person name="Kikuchi T."/>
        </authorList>
    </citation>
    <scope>NUCLEOTIDE SEQUENCE</scope>
    <source>
        <strain evidence="2">SH1</strain>
    </source>
</reference>
<feature type="chain" id="PRO_5036408305" evidence="1">
    <location>
        <begin position="21"/>
        <end position="123"/>
    </location>
</feature>
<keyword evidence="1" id="KW-0732">Signal</keyword>
<keyword evidence="3" id="KW-1185">Reference proteome</keyword>
<dbReference type="OrthoDB" id="10320932at2759"/>
<evidence type="ECO:0000256" key="1">
    <source>
        <dbReference type="SAM" id="SignalP"/>
    </source>
</evidence>
<accession>A0A811KBP4</accession>
<organism evidence="2 3">
    <name type="scientific">Bursaphelenchus okinawaensis</name>
    <dbReference type="NCBI Taxonomy" id="465554"/>
    <lineage>
        <taxon>Eukaryota</taxon>
        <taxon>Metazoa</taxon>
        <taxon>Ecdysozoa</taxon>
        <taxon>Nematoda</taxon>
        <taxon>Chromadorea</taxon>
        <taxon>Rhabditida</taxon>
        <taxon>Tylenchina</taxon>
        <taxon>Tylenchomorpha</taxon>
        <taxon>Aphelenchoidea</taxon>
        <taxon>Aphelenchoididae</taxon>
        <taxon>Bursaphelenchus</taxon>
    </lineage>
</organism>
<dbReference type="AlphaFoldDB" id="A0A811KBP4"/>
<evidence type="ECO:0000313" key="3">
    <source>
        <dbReference type="Proteomes" id="UP000614601"/>
    </source>
</evidence>
<dbReference type="EMBL" id="CAJFCW020000002">
    <property type="protein sequence ID" value="CAG9098175.1"/>
    <property type="molecule type" value="Genomic_DNA"/>
</dbReference>
<sequence length="123" mass="14069">MVNLTRLSILISCLLAVSLAWDQAHITGHFYCSVWGHKQWIPSSTHLSFWDKGRIFDNVVEEFDLDNKNQTIDLVISNGIYGLNPYLTITHYCNADNDQVKHVEKLKLGENYLGNYDLAKALN</sequence>
<feature type="signal peptide" evidence="1">
    <location>
        <begin position="1"/>
        <end position="20"/>
    </location>
</feature>
<name>A0A811KBP4_9BILA</name>
<protein>
    <submittedName>
        <fullName evidence="2">Uncharacterized protein</fullName>
    </submittedName>
</protein>
<dbReference type="Proteomes" id="UP000614601">
    <property type="component" value="Unassembled WGS sequence"/>
</dbReference>
<evidence type="ECO:0000313" key="2">
    <source>
        <dbReference type="EMBL" id="CAD5212916.1"/>
    </source>
</evidence>
<proteinExistence type="predicted"/>